<evidence type="ECO:0008006" key="3">
    <source>
        <dbReference type="Google" id="ProtNLM"/>
    </source>
</evidence>
<evidence type="ECO:0000313" key="1">
    <source>
        <dbReference type="EMBL" id="RZS57419.1"/>
    </source>
</evidence>
<reference evidence="1 2" key="1">
    <citation type="journal article" date="2015" name="Stand. Genomic Sci.">
        <title>Genomic Encyclopedia of Bacterial and Archaeal Type Strains, Phase III: the genomes of soil and plant-associated and newly described type strains.</title>
        <authorList>
            <person name="Whitman W.B."/>
            <person name="Woyke T."/>
            <person name="Klenk H.P."/>
            <person name="Zhou Y."/>
            <person name="Lilburn T.G."/>
            <person name="Beck B.J."/>
            <person name="De Vos P."/>
            <person name="Vandamme P."/>
            <person name="Eisen J.A."/>
            <person name="Garrity G."/>
            <person name="Hugenholtz P."/>
            <person name="Kyrpides N.C."/>
        </authorList>
    </citation>
    <scope>NUCLEOTIDE SEQUENCE [LARGE SCALE GENOMIC DNA]</scope>
    <source>
        <strain evidence="1 2">CV2</strain>
    </source>
</reference>
<dbReference type="AlphaFoldDB" id="A0A4Q7LUF1"/>
<protein>
    <recommendedName>
        <fullName evidence="3">Glycosyltransferase involved in cell wall biosynthesis</fullName>
    </recommendedName>
</protein>
<keyword evidence="2" id="KW-1185">Reference proteome</keyword>
<name>A0A4Q7LUF1_9MICO</name>
<organism evidence="1 2">
    <name type="scientific">Microcella putealis</name>
    <dbReference type="NCBI Taxonomy" id="337005"/>
    <lineage>
        <taxon>Bacteria</taxon>
        <taxon>Bacillati</taxon>
        <taxon>Actinomycetota</taxon>
        <taxon>Actinomycetes</taxon>
        <taxon>Micrococcales</taxon>
        <taxon>Microbacteriaceae</taxon>
        <taxon>Microcella</taxon>
    </lineage>
</organism>
<dbReference type="RefSeq" id="WP_130484992.1">
    <property type="nucleotide sequence ID" value="NZ_SGWW01000002.1"/>
</dbReference>
<sequence length="368" mass="39518">MTSRVVILDDYFPSLLTGFRVSEFTYLLREGAVDAVMTTAEPYAHLSQTFGETFPDLANRVMPFDPSSLADAGGAYITFVNNARYFMPYLVEHKLPVVLQLYPGGGLNLGDPNVDRLIIDLRASGLLRGLVVTTERARTWLESLDVGDVPVALIPGVAIERTYLGPGAGSRTNYYPTASDVLRFGFVAHKYSADGRDKGFPDFLATLAAVMTDGISVQGSVIGGFTPDDVPAGHQPLLPYLTFHGPLLSEAMKAVLFSVDLVVSQNRADVLAVGQFDGFPTASSVIGSLCGAGLVLTDPLNQNRLFVHGRDALIVPDDPAVAAASIVQLLNGIGIQALARHGLRVTRRHYGVQAQLAPRLEFLQSVFA</sequence>
<accession>A0A4Q7LUF1</accession>
<dbReference type="OrthoDB" id="9798249at2"/>
<comment type="caution">
    <text evidence="1">The sequence shown here is derived from an EMBL/GenBank/DDBJ whole genome shotgun (WGS) entry which is preliminary data.</text>
</comment>
<gene>
    <name evidence="1" type="ORF">EV141_1131</name>
</gene>
<dbReference type="Proteomes" id="UP000293519">
    <property type="component" value="Unassembled WGS sequence"/>
</dbReference>
<evidence type="ECO:0000313" key="2">
    <source>
        <dbReference type="Proteomes" id="UP000293519"/>
    </source>
</evidence>
<proteinExistence type="predicted"/>
<dbReference type="EMBL" id="SGWW01000002">
    <property type="protein sequence ID" value="RZS57419.1"/>
    <property type="molecule type" value="Genomic_DNA"/>
</dbReference>